<dbReference type="GO" id="GO:0005886">
    <property type="term" value="C:plasma membrane"/>
    <property type="evidence" value="ECO:0007669"/>
    <property type="project" value="UniProtKB-SubCell"/>
</dbReference>
<dbReference type="CDD" id="cd06582">
    <property type="entry name" value="TM_PBP1_LivH_like"/>
    <property type="match status" value="1"/>
</dbReference>
<feature type="transmembrane region" description="Helical" evidence="9">
    <location>
        <begin position="258"/>
        <end position="278"/>
    </location>
</feature>
<evidence type="ECO:0000256" key="3">
    <source>
        <dbReference type="ARBA" id="ARBA00022475"/>
    </source>
</evidence>
<protein>
    <submittedName>
        <fullName evidence="10">Branched-chain amino acid ABC transporter permease</fullName>
    </submittedName>
</protein>
<organism evidence="10 11">
    <name type="scientific">Saccharopolyspora elongata</name>
    <dbReference type="NCBI Taxonomy" id="2530387"/>
    <lineage>
        <taxon>Bacteria</taxon>
        <taxon>Bacillati</taxon>
        <taxon>Actinomycetota</taxon>
        <taxon>Actinomycetes</taxon>
        <taxon>Pseudonocardiales</taxon>
        <taxon>Pseudonocardiaceae</taxon>
        <taxon>Saccharopolyspora</taxon>
    </lineage>
</organism>
<dbReference type="GO" id="GO:0006865">
    <property type="term" value="P:amino acid transport"/>
    <property type="evidence" value="ECO:0007669"/>
    <property type="project" value="UniProtKB-KW"/>
</dbReference>
<keyword evidence="6 9" id="KW-1133">Transmembrane helix</keyword>
<feature type="transmembrane region" description="Helical" evidence="9">
    <location>
        <begin position="58"/>
        <end position="81"/>
    </location>
</feature>
<dbReference type="GO" id="GO:0022857">
    <property type="term" value="F:transmembrane transporter activity"/>
    <property type="evidence" value="ECO:0007669"/>
    <property type="project" value="InterPro"/>
</dbReference>
<gene>
    <name evidence="10" type="ORF">E1288_22720</name>
</gene>
<dbReference type="Proteomes" id="UP000294947">
    <property type="component" value="Unassembled WGS sequence"/>
</dbReference>
<comment type="similarity">
    <text evidence="8">Belongs to the binding-protein-dependent transport system permease family. LivHM subfamily.</text>
</comment>
<keyword evidence="11" id="KW-1185">Reference proteome</keyword>
<evidence type="ECO:0000256" key="4">
    <source>
        <dbReference type="ARBA" id="ARBA00022692"/>
    </source>
</evidence>
<dbReference type="PANTHER" id="PTHR11795:SF452">
    <property type="entry name" value="ABC TRANSPORTER PERMEASE PROTEIN"/>
    <property type="match status" value="1"/>
</dbReference>
<keyword evidence="7 9" id="KW-0472">Membrane</keyword>
<evidence type="ECO:0000256" key="7">
    <source>
        <dbReference type="ARBA" id="ARBA00023136"/>
    </source>
</evidence>
<evidence type="ECO:0000256" key="5">
    <source>
        <dbReference type="ARBA" id="ARBA00022970"/>
    </source>
</evidence>
<evidence type="ECO:0000256" key="1">
    <source>
        <dbReference type="ARBA" id="ARBA00004651"/>
    </source>
</evidence>
<evidence type="ECO:0000256" key="6">
    <source>
        <dbReference type="ARBA" id="ARBA00022989"/>
    </source>
</evidence>
<keyword evidence="3" id="KW-1003">Cell membrane</keyword>
<evidence type="ECO:0000313" key="11">
    <source>
        <dbReference type="Proteomes" id="UP000294947"/>
    </source>
</evidence>
<dbReference type="InterPro" id="IPR001851">
    <property type="entry name" value="ABC_transp_permease"/>
</dbReference>
<evidence type="ECO:0000256" key="2">
    <source>
        <dbReference type="ARBA" id="ARBA00022448"/>
    </source>
</evidence>
<evidence type="ECO:0000256" key="9">
    <source>
        <dbReference type="SAM" id="Phobius"/>
    </source>
</evidence>
<dbReference type="RefSeq" id="WP_132488244.1">
    <property type="nucleotide sequence ID" value="NZ_SMKW01000031.1"/>
</dbReference>
<feature type="transmembrane region" description="Helical" evidence="9">
    <location>
        <begin position="226"/>
        <end position="251"/>
    </location>
</feature>
<keyword evidence="4 9" id="KW-0812">Transmembrane</keyword>
<evidence type="ECO:0000256" key="8">
    <source>
        <dbReference type="ARBA" id="ARBA00037998"/>
    </source>
</evidence>
<feature type="transmembrane region" description="Helical" evidence="9">
    <location>
        <begin position="12"/>
        <end position="38"/>
    </location>
</feature>
<reference evidence="10 11" key="1">
    <citation type="submission" date="2019-03" db="EMBL/GenBank/DDBJ databases">
        <title>Draft genome sequences of novel Actinobacteria.</title>
        <authorList>
            <person name="Sahin N."/>
            <person name="Ay H."/>
            <person name="Saygin H."/>
        </authorList>
    </citation>
    <scope>NUCLEOTIDE SEQUENCE [LARGE SCALE GENOMIC DNA]</scope>
    <source>
        <strain evidence="10 11">7K502</strain>
    </source>
</reference>
<feature type="transmembrane region" description="Helical" evidence="9">
    <location>
        <begin position="93"/>
        <end position="115"/>
    </location>
</feature>
<dbReference type="InterPro" id="IPR052157">
    <property type="entry name" value="BCAA_transport_permease"/>
</dbReference>
<dbReference type="Pfam" id="PF02653">
    <property type="entry name" value="BPD_transp_2"/>
    <property type="match status" value="1"/>
</dbReference>
<evidence type="ECO:0000313" key="10">
    <source>
        <dbReference type="EMBL" id="TDD48119.1"/>
    </source>
</evidence>
<name>A0A4R4YUY4_9PSEU</name>
<comment type="caution">
    <text evidence="10">The sequence shown here is derived from an EMBL/GenBank/DDBJ whole genome shotgun (WGS) entry which is preliminary data.</text>
</comment>
<dbReference type="OrthoDB" id="9807115at2"/>
<keyword evidence="2" id="KW-0813">Transport</keyword>
<proteinExistence type="inferred from homology"/>
<dbReference type="EMBL" id="SMKW01000031">
    <property type="protein sequence ID" value="TDD48119.1"/>
    <property type="molecule type" value="Genomic_DNA"/>
</dbReference>
<sequence length="292" mass="30666">MAEIGQYLGNGLTLGAIYALMAVGLTLVFGYMNVVNFAHGEFYMIGAYLSYTVADMLGLSFVAGLAAAVLGAIVLGVLIDWGVLRKLREHDDIAMPILATIGISILLQNGAMLVWSPVPQTAGSPFSSDSIDLLVTRTTPRNIFIIIVVALTILAAHLLMTRTRIGLDMRATFQDSTASWLMGVNVRRVYAMTFALGAAMAALSGVLIATIFQITPTMGVLATPKSFVVVILGGLGSFPGAIVGGLLLGLVESLGAGYVSAGYKDAFGLLVLLAVLLLRPQGLFGARKVVQE</sequence>
<dbReference type="PANTHER" id="PTHR11795">
    <property type="entry name" value="BRANCHED-CHAIN AMINO ACID TRANSPORT SYSTEM PERMEASE PROTEIN LIVH"/>
    <property type="match status" value="1"/>
</dbReference>
<dbReference type="AlphaFoldDB" id="A0A4R4YUY4"/>
<keyword evidence="5" id="KW-0029">Amino-acid transport</keyword>
<feature type="transmembrane region" description="Helical" evidence="9">
    <location>
        <begin position="189"/>
        <end position="214"/>
    </location>
</feature>
<accession>A0A4R4YUY4</accession>
<feature type="transmembrane region" description="Helical" evidence="9">
    <location>
        <begin position="143"/>
        <end position="160"/>
    </location>
</feature>
<comment type="subcellular location">
    <subcellularLocation>
        <location evidence="1">Cell membrane</location>
        <topology evidence="1">Multi-pass membrane protein</topology>
    </subcellularLocation>
</comment>